<dbReference type="Pfam" id="PF13519">
    <property type="entry name" value="VWA_2"/>
    <property type="match status" value="1"/>
</dbReference>
<dbReference type="InterPro" id="IPR036465">
    <property type="entry name" value="vWFA_dom_sf"/>
</dbReference>
<name>A0ABV7ZI84_9HELI</name>
<gene>
    <name evidence="2" type="ORF">ACFOPX_07200</name>
</gene>
<keyword evidence="3" id="KW-1185">Reference proteome</keyword>
<evidence type="ECO:0000313" key="3">
    <source>
        <dbReference type="Proteomes" id="UP001595783"/>
    </source>
</evidence>
<dbReference type="InterPro" id="IPR011392">
    <property type="entry name" value="Tellurite-R_TerY"/>
</dbReference>
<accession>A0ABV7ZI84</accession>
<sequence>MAIDISNYTIEERFIPIFLLLDTSASMNTLMPGGQTRLECLDVCVRLMIDLLKEQARLENFSKLAIITFGLNGVALYTSLSKIETIHFKPLSAGGGNTPLGGALRLARDLIHDKTTFLEKFYTPYTILVSDGEPNDAWEEPLHDFIHNKENRSSKSVRYSVFIGERGKEPQAIKDFSGENIFYADNVDSLIQCFKAITTAVTQKVSPTFAKNPPLQNTNAHNDILDDLDRQIDEL</sequence>
<protein>
    <submittedName>
        <fullName evidence="2">VWA domain-containing protein</fullName>
    </submittedName>
</protein>
<reference evidence="3" key="1">
    <citation type="journal article" date="2019" name="Int. J. Syst. Evol. Microbiol.">
        <title>The Global Catalogue of Microorganisms (GCM) 10K type strain sequencing project: providing services to taxonomists for standard genome sequencing and annotation.</title>
        <authorList>
            <consortium name="The Broad Institute Genomics Platform"/>
            <consortium name="The Broad Institute Genome Sequencing Center for Infectious Disease"/>
            <person name="Wu L."/>
            <person name="Ma J."/>
        </authorList>
    </citation>
    <scope>NUCLEOTIDE SEQUENCE [LARGE SCALE GENOMIC DNA]</scope>
    <source>
        <strain evidence="3">CCUG 53816</strain>
    </source>
</reference>
<dbReference type="RefSeq" id="WP_104752318.1">
    <property type="nucleotide sequence ID" value="NZ_FZMF01000019.1"/>
</dbReference>
<dbReference type="InterPro" id="IPR002035">
    <property type="entry name" value="VWF_A"/>
</dbReference>
<dbReference type="PROSITE" id="PS50234">
    <property type="entry name" value="VWFA"/>
    <property type="match status" value="1"/>
</dbReference>
<evidence type="ECO:0000313" key="2">
    <source>
        <dbReference type="EMBL" id="MFC3848298.1"/>
    </source>
</evidence>
<proteinExistence type="predicted"/>
<dbReference type="SUPFAM" id="SSF53300">
    <property type="entry name" value="vWA-like"/>
    <property type="match status" value="1"/>
</dbReference>
<evidence type="ECO:0000259" key="1">
    <source>
        <dbReference type="PROSITE" id="PS50234"/>
    </source>
</evidence>
<dbReference type="Proteomes" id="UP001595783">
    <property type="component" value="Unassembled WGS sequence"/>
</dbReference>
<feature type="domain" description="VWFA" evidence="1">
    <location>
        <begin position="16"/>
        <end position="197"/>
    </location>
</feature>
<dbReference type="Gene3D" id="3.40.50.410">
    <property type="entry name" value="von Willebrand factor, type A domain"/>
    <property type="match status" value="1"/>
</dbReference>
<comment type="caution">
    <text evidence="2">The sequence shown here is derived from an EMBL/GenBank/DDBJ whole genome shotgun (WGS) entry which is preliminary data.</text>
</comment>
<organism evidence="2 3">
    <name type="scientific">Helicobacter baculiformis</name>
    <dbReference type="NCBI Taxonomy" id="427351"/>
    <lineage>
        <taxon>Bacteria</taxon>
        <taxon>Pseudomonadati</taxon>
        <taxon>Campylobacterota</taxon>
        <taxon>Epsilonproteobacteria</taxon>
        <taxon>Campylobacterales</taxon>
        <taxon>Helicobacteraceae</taxon>
        <taxon>Helicobacter</taxon>
    </lineage>
</organism>
<dbReference type="PIRSF" id="PIRSF020634">
    <property type="entry name" value="TerY_vWA"/>
    <property type="match status" value="1"/>
</dbReference>
<dbReference type="EMBL" id="JBHRZO010000049">
    <property type="protein sequence ID" value="MFC3848298.1"/>
    <property type="molecule type" value="Genomic_DNA"/>
</dbReference>